<evidence type="ECO:0000259" key="1">
    <source>
        <dbReference type="Pfam" id="PF24348"/>
    </source>
</evidence>
<proteinExistence type="predicted"/>
<name>A0A9R1D4Z0_9EURY</name>
<dbReference type="InterPro" id="IPR055930">
    <property type="entry name" value="DUF7508"/>
</dbReference>
<reference evidence="2" key="1">
    <citation type="journal article" date="2023" name="Front. Microbiol.">
        <title>Genomic-based phylogenetic and metabolic analyses of the genus Natronomonas, and description of Natronomonas aquatica sp. nov.</title>
        <authorList>
            <person name="Garcia-Roldan A."/>
            <person name="Duran-Viseras A."/>
            <person name="de la Haba R.R."/>
            <person name="Corral P."/>
            <person name="Sanchez-Porro C."/>
            <person name="Ventosa A."/>
        </authorList>
    </citation>
    <scope>NUCLEOTIDE SEQUENCE</scope>
    <source>
        <strain evidence="2">F2-12</strain>
    </source>
</reference>
<keyword evidence="3" id="KW-1185">Reference proteome</keyword>
<sequence>MPLPKGWEPLERSTIGAVPDRYGVYELGDGSGTVIAVGHGPLRDELKEALAYGDGKRVRWVTTQNRDEAERLAEEHRDRLAGR</sequence>
<protein>
    <recommendedName>
        <fullName evidence="1">DUF7508 domain-containing protein</fullName>
    </recommendedName>
</protein>
<gene>
    <name evidence="2" type="ORF">KM295_03165</name>
</gene>
<dbReference type="Pfam" id="PF24348">
    <property type="entry name" value="DUF7508"/>
    <property type="match status" value="1"/>
</dbReference>
<dbReference type="EMBL" id="JAHLKM010000002">
    <property type="protein sequence ID" value="MCQ4332501.1"/>
    <property type="molecule type" value="Genomic_DNA"/>
</dbReference>
<comment type="caution">
    <text evidence="2">The sequence shown here is derived from an EMBL/GenBank/DDBJ whole genome shotgun (WGS) entry which is preliminary data.</text>
</comment>
<evidence type="ECO:0000313" key="3">
    <source>
        <dbReference type="Proteomes" id="UP001139494"/>
    </source>
</evidence>
<feature type="domain" description="DUF7508" evidence="1">
    <location>
        <begin position="1"/>
        <end position="79"/>
    </location>
</feature>
<dbReference type="Proteomes" id="UP001139494">
    <property type="component" value="Unassembled WGS sequence"/>
</dbReference>
<dbReference type="AlphaFoldDB" id="A0A9R1D4Z0"/>
<accession>A0A9R1D4Z0</accession>
<evidence type="ECO:0000313" key="2">
    <source>
        <dbReference type="EMBL" id="MCQ4332501.1"/>
    </source>
</evidence>
<organism evidence="2 3">
    <name type="scientific">Natronomonas aquatica</name>
    <dbReference type="NCBI Taxonomy" id="2841590"/>
    <lineage>
        <taxon>Archaea</taxon>
        <taxon>Methanobacteriati</taxon>
        <taxon>Methanobacteriota</taxon>
        <taxon>Stenosarchaea group</taxon>
        <taxon>Halobacteria</taxon>
        <taxon>Halobacteriales</taxon>
        <taxon>Natronomonadaceae</taxon>
        <taxon>Natronomonas</taxon>
    </lineage>
</organism>
<dbReference type="RefSeq" id="WP_256028428.1">
    <property type="nucleotide sequence ID" value="NZ_JAHLKM010000002.1"/>
</dbReference>